<proteinExistence type="predicted"/>
<comment type="caution">
    <text evidence="1">The sequence shown here is derived from an EMBL/GenBank/DDBJ whole genome shotgun (WGS) entry which is preliminary data.</text>
</comment>
<evidence type="ECO:0000313" key="2">
    <source>
        <dbReference type="Proteomes" id="UP001165960"/>
    </source>
</evidence>
<dbReference type="Proteomes" id="UP001165960">
    <property type="component" value="Unassembled WGS sequence"/>
</dbReference>
<gene>
    <name evidence="1" type="primary">MPP8_21</name>
    <name evidence="1" type="ORF">DSO57_1021522</name>
</gene>
<accession>A0ACC2TQU9</accession>
<dbReference type="EMBL" id="QTSX02002234">
    <property type="protein sequence ID" value="KAJ9076940.1"/>
    <property type="molecule type" value="Genomic_DNA"/>
</dbReference>
<keyword evidence="2" id="KW-1185">Reference proteome</keyword>
<sequence length="143" mass="16140">MGTCSPTNGLRQTPLPLQIGRAEEYKVEYINGNRIHYQKPQYYVKWKGYLLEESTWEPLSSLANAQEAVQLYLNKKVQKRGPLGKEGDVVKIDNSLPQETWAQGWDSNPEPTFLRAVGPMDQGPARLHFFGIKPLQAEAPAKS</sequence>
<reference evidence="1" key="1">
    <citation type="submission" date="2022-04" db="EMBL/GenBank/DDBJ databases">
        <title>Genome of the entomopathogenic fungus Entomophthora muscae.</title>
        <authorList>
            <person name="Elya C."/>
            <person name="Lovett B.R."/>
            <person name="Lee E."/>
            <person name="Macias A.M."/>
            <person name="Hajek A.E."/>
            <person name="De Bivort B.L."/>
            <person name="Kasson M.T."/>
            <person name="De Fine Licht H.H."/>
            <person name="Stajich J.E."/>
        </authorList>
    </citation>
    <scope>NUCLEOTIDE SEQUENCE</scope>
    <source>
        <strain evidence="1">Berkeley</strain>
    </source>
</reference>
<evidence type="ECO:0000313" key="1">
    <source>
        <dbReference type="EMBL" id="KAJ9076940.1"/>
    </source>
</evidence>
<name>A0ACC2TQU9_9FUNG</name>
<protein>
    <submittedName>
        <fullName evidence="1">M-phase phosphoprotein 8</fullName>
    </submittedName>
</protein>
<organism evidence="1 2">
    <name type="scientific">Entomophthora muscae</name>
    <dbReference type="NCBI Taxonomy" id="34485"/>
    <lineage>
        <taxon>Eukaryota</taxon>
        <taxon>Fungi</taxon>
        <taxon>Fungi incertae sedis</taxon>
        <taxon>Zoopagomycota</taxon>
        <taxon>Entomophthoromycotina</taxon>
        <taxon>Entomophthoromycetes</taxon>
        <taxon>Entomophthorales</taxon>
        <taxon>Entomophthoraceae</taxon>
        <taxon>Entomophthora</taxon>
    </lineage>
</organism>